<proteinExistence type="predicted"/>
<dbReference type="InterPro" id="IPR043129">
    <property type="entry name" value="ATPase_NBD"/>
</dbReference>
<dbReference type="PANTHER" id="PTHR42895:SF1">
    <property type="entry name" value="IRON-SULFUR CLUSTER PROTEIN"/>
    <property type="match status" value="1"/>
</dbReference>
<reference evidence="3" key="1">
    <citation type="submission" date="2018-06" db="EMBL/GenBank/DDBJ databases">
        <authorList>
            <person name="Zhirakovskaya E."/>
        </authorList>
    </citation>
    <scope>NUCLEOTIDE SEQUENCE</scope>
</reference>
<name>A0A3B0QVH1_9ZZZZ</name>
<keyword evidence="3" id="KW-0489">Methyltransferase</keyword>
<sequence>MTDKKTTSNREKGKYGIAIDIGSTTLGAALVELASSKRLAATSLPNSQRVYGSDVLARIEKINSNPSLLLEMQDSVRESCNKMISVVLTEADVKREDIAEVSAAGNSVMQHIFMGVSPEPMGRVPYKPAFKDSKFITTGDVGLTLRSNTPFYLFPMIGGFVGGDAVSVALAEGMIDSKENTLIIDIGTNSEILLSTADGLFAAAAAAGPAFEGGQIESGMTAEKGAITAVHISGDTVTLDVIGAVTPIGICGSGIIDVITALLKADIIEPGGRIKTRAEIPTNLSTRITESSDGNSFTLFKGPEGTITVSQADVRALQVAKAAIRAGISIVLGKAGVTPAKVKKILVAGAFGSNITEAGLCGIGLFDGNWLGQSRSIGNAVLDGASLTLCSDAQRAKADEIGKITKYVSLSGSKHFEQEFISRINFPEPPEQGGA</sequence>
<dbReference type="GO" id="GO:0008168">
    <property type="term" value="F:methyltransferase activity"/>
    <property type="evidence" value="ECO:0007669"/>
    <property type="project" value="UniProtKB-KW"/>
</dbReference>
<dbReference type="InterPro" id="IPR027980">
    <property type="entry name" value="RACo_C"/>
</dbReference>
<dbReference type="Pfam" id="PF14574">
    <property type="entry name" value="RACo_C_ter"/>
    <property type="match status" value="1"/>
</dbReference>
<dbReference type="GO" id="GO:0032259">
    <property type="term" value="P:methylation"/>
    <property type="evidence" value="ECO:0007669"/>
    <property type="project" value="UniProtKB-KW"/>
</dbReference>
<dbReference type="AlphaFoldDB" id="A0A3B0QVH1"/>
<evidence type="ECO:0000259" key="2">
    <source>
        <dbReference type="Pfam" id="PF17651"/>
    </source>
</evidence>
<dbReference type="Gene3D" id="3.30.420.480">
    <property type="entry name" value="Domain of unknown function (DUF4445)"/>
    <property type="match status" value="1"/>
</dbReference>
<evidence type="ECO:0000259" key="1">
    <source>
        <dbReference type="Pfam" id="PF14574"/>
    </source>
</evidence>
<feature type="domain" description="RACo C-terminal" evidence="1">
    <location>
        <begin position="179"/>
        <end position="428"/>
    </location>
</feature>
<dbReference type="Pfam" id="PF17651">
    <property type="entry name" value="Raco_middle"/>
    <property type="match status" value="1"/>
</dbReference>
<dbReference type="InterPro" id="IPR042259">
    <property type="entry name" value="Raco-like_middle_sf"/>
</dbReference>
<dbReference type="PANTHER" id="PTHR42895">
    <property type="entry name" value="IRON-SULFUR CLUSTER-BINDING PROTEIN-RELATED"/>
    <property type="match status" value="1"/>
</dbReference>
<accession>A0A3B0QVH1</accession>
<organism evidence="3">
    <name type="scientific">hydrothermal vent metagenome</name>
    <dbReference type="NCBI Taxonomy" id="652676"/>
    <lineage>
        <taxon>unclassified sequences</taxon>
        <taxon>metagenomes</taxon>
        <taxon>ecological metagenomes</taxon>
    </lineage>
</organism>
<gene>
    <name evidence="3" type="ORF">MNBD_DELTA01-1337</name>
</gene>
<dbReference type="InterPro" id="IPR052911">
    <property type="entry name" value="Corrinoid_activation_enz"/>
</dbReference>
<dbReference type="SUPFAM" id="SSF53067">
    <property type="entry name" value="Actin-like ATPase domain"/>
    <property type="match status" value="1"/>
</dbReference>
<evidence type="ECO:0000313" key="3">
    <source>
        <dbReference type="EMBL" id="VAV84302.1"/>
    </source>
</evidence>
<dbReference type="EMBL" id="UOEA01000064">
    <property type="protein sequence ID" value="VAV84302.1"/>
    <property type="molecule type" value="Genomic_DNA"/>
</dbReference>
<feature type="domain" description="RACo-like middle region" evidence="2">
    <location>
        <begin position="15"/>
        <end position="174"/>
    </location>
</feature>
<keyword evidence="3" id="KW-0808">Transferase</keyword>
<protein>
    <submittedName>
        <fullName evidence="3">Methyltransferase corrinoid activation protein</fullName>
    </submittedName>
</protein>
<dbReference type="InterPro" id="IPR041414">
    <property type="entry name" value="Raco-like_middle"/>
</dbReference>